<dbReference type="AlphaFoldDB" id="A0ABD2Z474"/>
<keyword evidence="2" id="KW-1185">Reference proteome</keyword>
<reference evidence="1 2" key="1">
    <citation type="submission" date="2024-11" db="EMBL/GenBank/DDBJ databases">
        <title>A near-complete genome assembly of Cinchona calisaya.</title>
        <authorList>
            <person name="Lian D.C."/>
            <person name="Zhao X.W."/>
            <person name="Wei L."/>
        </authorList>
    </citation>
    <scope>NUCLEOTIDE SEQUENCE [LARGE SCALE GENOMIC DNA]</scope>
    <source>
        <tissue evidence="1">Nenye</tissue>
    </source>
</reference>
<comment type="caution">
    <text evidence="1">The sequence shown here is derived from an EMBL/GenBank/DDBJ whole genome shotgun (WGS) entry which is preliminary data.</text>
</comment>
<protein>
    <submittedName>
        <fullName evidence="1">Uncharacterized protein</fullName>
    </submittedName>
</protein>
<proteinExistence type="predicted"/>
<dbReference type="Proteomes" id="UP001630127">
    <property type="component" value="Unassembled WGS sequence"/>
</dbReference>
<accession>A0ABD2Z474</accession>
<evidence type="ECO:0000313" key="2">
    <source>
        <dbReference type="Proteomes" id="UP001630127"/>
    </source>
</evidence>
<organism evidence="1 2">
    <name type="scientific">Cinchona calisaya</name>
    <dbReference type="NCBI Taxonomy" id="153742"/>
    <lineage>
        <taxon>Eukaryota</taxon>
        <taxon>Viridiplantae</taxon>
        <taxon>Streptophyta</taxon>
        <taxon>Embryophyta</taxon>
        <taxon>Tracheophyta</taxon>
        <taxon>Spermatophyta</taxon>
        <taxon>Magnoliopsida</taxon>
        <taxon>eudicotyledons</taxon>
        <taxon>Gunneridae</taxon>
        <taxon>Pentapetalae</taxon>
        <taxon>asterids</taxon>
        <taxon>lamiids</taxon>
        <taxon>Gentianales</taxon>
        <taxon>Rubiaceae</taxon>
        <taxon>Cinchonoideae</taxon>
        <taxon>Cinchoneae</taxon>
        <taxon>Cinchona</taxon>
    </lineage>
</organism>
<gene>
    <name evidence="1" type="ORF">ACH5RR_027004</name>
</gene>
<sequence>MAEANNLKMSNEISIIAAEFEDIIHGMTAKDVITEVAGCLFFKLAVSCIDFNLEWCTRRKFGLIDKNCLIKSKVTTVWNTKMAMESQSSEVKEVVRDDFVVAKIQESNNKEVKNYVSNEAMVCYTGKKILEDNYFAIMNNMVEDETDLDRILSKESEK</sequence>
<dbReference type="EMBL" id="JBJUIK010000011">
    <property type="protein sequence ID" value="KAL3514287.1"/>
    <property type="molecule type" value="Genomic_DNA"/>
</dbReference>
<evidence type="ECO:0000313" key="1">
    <source>
        <dbReference type="EMBL" id="KAL3514287.1"/>
    </source>
</evidence>
<name>A0ABD2Z474_9GENT</name>